<organism evidence="20 21">
    <name type="scientific">Ameiurus melas</name>
    <name type="common">Black bullhead</name>
    <name type="synonym">Silurus melas</name>
    <dbReference type="NCBI Taxonomy" id="219545"/>
    <lineage>
        <taxon>Eukaryota</taxon>
        <taxon>Metazoa</taxon>
        <taxon>Chordata</taxon>
        <taxon>Craniata</taxon>
        <taxon>Vertebrata</taxon>
        <taxon>Euteleostomi</taxon>
        <taxon>Actinopterygii</taxon>
        <taxon>Neopterygii</taxon>
        <taxon>Teleostei</taxon>
        <taxon>Ostariophysi</taxon>
        <taxon>Siluriformes</taxon>
        <taxon>Ictaluridae</taxon>
        <taxon>Ameiurus</taxon>
    </lineage>
</organism>
<dbReference type="PRINTS" id="PR00336">
    <property type="entry name" value="LYSASSOCTDMP"/>
</dbReference>
<reference evidence="20 21" key="1">
    <citation type="submission" date="2020-02" db="EMBL/GenBank/DDBJ databases">
        <title>A chromosome-scale genome assembly of the black bullhead catfish (Ameiurus melas).</title>
        <authorList>
            <person name="Wen M."/>
            <person name="Zham M."/>
            <person name="Cabau C."/>
            <person name="Klopp C."/>
            <person name="Donnadieu C."/>
            <person name="Roques C."/>
            <person name="Bouchez O."/>
            <person name="Lampietro C."/>
            <person name="Jouanno E."/>
            <person name="Herpin A."/>
            <person name="Louis A."/>
            <person name="Berthelot C."/>
            <person name="Parey E."/>
            <person name="Roest-Crollius H."/>
            <person name="Braasch I."/>
            <person name="Postlethwait J."/>
            <person name="Robinson-Rechavi M."/>
            <person name="Echchiki A."/>
            <person name="Begum T."/>
            <person name="Montfort J."/>
            <person name="Schartl M."/>
            <person name="Bobe J."/>
            <person name="Guiguen Y."/>
        </authorList>
    </citation>
    <scope>NUCLEOTIDE SEQUENCE [LARGE SCALE GENOMIC DNA]</scope>
    <source>
        <strain evidence="20">M_S1</strain>
        <tissue evidence="20">Blood</tissue>
    </source>
</reference>
<proteinExistence type="inferred from homology"/>
<keyword evidence="7 14" id="KW-0472">Membrane</keyword>
<evidence type="ECO:0000256" key="2">
    <source>
        <dbReference type="ARBA" id="ARBA00022475"/>
    </source>
</evidence>
<evidence type="ECO:0000256" key="1">
    <source>
        <dbReference type="ARBA" id="ARBA00004251"/>
    </source>
</evidence>
<evidence type="ECO:0000256" key="9">
    <source>
        <dbReference type="ARBA" id="ARBA00023180"/>
    </source>
</evidence>
<evidence type="ECO:0000256" key="12">
    <source>
        <dbReference type="ARBA" id="ARBA00060404"/>
    </source>
</evidence>
<dbReference type="Pfam" id="PF21222">
    <property type="entry name" value="Lamp2_2nd"/>
    <property type="match status" value="1"/>
</dbReference>
<dbReference type="AlphaFoldDB" id="A0A7J5ZWQ5"/>
<evidence type="ECO:0000259" key="19">
    <source>
        <dbReference type="Pfam" id="PF21222"/>
    </source>
</evidence>
<dbReference type="InterPro" id="IPR018134">
    <property type="entry name" value="LAMP_CS"/>
</dbReference>
<feature type="signal peptide" evidence="17">
    <location>
        <begin position="1"/>
        <end position="25"/>
    </location>
</feature>
<dbReference type="GO" id="GO:0005886">
    <property type="term" value="C:plasma membrane"/>
    <property type="evidence" value="ECO:0007669"/>
    <property type="project" value="UniProtKB-SubCell"/>
</dbReference>
<keyword evidence="3 14" id="KW-0812">Transmembrane</keyword>
<gene>
    <name evidence="20" type="ORF">AMELA_G00230280</name>
</gene>
<feature type="transmembrane region" description="Helical" evidence="16">
    <location>
        <begin position="379"/>
        <end position="402"/>
    </location>
</feature>
<dbReference type="CDD" id="cd12087">
    <property type="entry name" value="TM_EGFR-like"/>
    <property type="match status" value="1"/>
</dbReference>
<evidence type="ECO:0000256" key="10">
    <source>
        <dbReference type="ARBA" id="ARBA00023228"/>
    </source>
</evidence>
<keyword evidence="5" id="KW-0967">Endosome</keyword>
<keyword evidence="2" id="KW-1003">Cell membrane</keyword>
<feature type="disulfide bond" evidence="14">
    <location>
        <begin position="37"/>
        <end position="76"/>
    </location>
</feature>
<sequence length="414" mass="44279">MTPRLPPVTAISCFIVLGWLTAAHAVIFEVKDGNSTCIKADISVNFTITYNTTTNVTKTVVVPLPESARVGNGSSCGNSPALQASFGDGHSLDLVFSSDGRIYRVANLNLTYNLNDSATFPGSSSKEIMVLTTNTSGIAAQLNTTYRCLSSSSVSLGGPGVTVTFFNIHLQAYMPSANMSTNETICSADIPSTTTAPTTTPITSTTPVTPTNPEHGNYSVENANRTSACLLARMGLQLNLTYFSRNQNKTVVAIRNVVPSRTFASGSCESTTATLQLTGDLANLTLMFTLNSTTKKYQLSALNMSASWEDMTDPFKVSNSSLQYMQGTLGRSYMCSVEEVLPVVSTFSLNTFDLQVQPFGVHDNQFGPADVCPMQKDNMLVPIIVGACLAGLVLIVLIAYLIGRKRSHAGYQTI</sequence>
<dbReference type="GO" id="GO:0072594">
    <property type="term" value="P:establishment of protein localization to organelle"/>
    <property type="evidence" value="ECO:0007669"/>
    <property type="project" value="TreeGrafter"/>
</dbReference>
<dbReference type="PROSITE" id="PS51407">
    <property type="entry name" value="LAMP_3"/>
    <property type="match status" value="1"/>
</dbReference>
<keyword evidence="21" id="KW-1185">Reference proteome</keyword>
<dbReference type="PROSITE" id="PS00310">
    <property type="entry name" value="LAMP_1"/>
    <property type="match status" value="1"/>
</dbReference>
<evidence type="ECO:0000256" key="13">
    <source>
        <dbReference type="ARBA" id="ARBA00074383"/>
    </source>
</evidence>
<name>A0A7J5ZWQ5_AMEME</name>
<evidence type="ECO:0000313" key="21">
    <source>
        <dbReference type="Proteomes" id="UP000593565"/>
    </source>
</evidence>
<evidence type="ECO:0000256" key="7">
    <source>
        <dbReference type="ARBA" id="ARBA00023136"/>
    </source>
</evidence>
<evidence type="ECO:0000256" key="17">
    <source>
        <dbReference type="SAM" id="SignalP"/>
    </source>
</evidence>
<keyword evidence="8 14" id="KW-1015">Disulfide bond</keyword>
<keyword evidence="10 14" id="KW-0458">Lysosome</keyword>
<feature type="domain" description="Lysosome-associated membrane glycoprotein 2-like luminal" evidence="18">
    <location>
        <begin position="27"/>
        <end position="173"/>
    </location>
</feature>
<feature type="compositionally biased region" description="Low complexity" evidence="15">
    <location>
        <begin position="192"/>
        <end position="213"/>
    </location>
</feature>
<keyword evidence="6 16" id="KW-1133">Transmembrane helix</keyword>
<evidence type="ECO:0000259" key="18">
    <source>
        <dbReference type="Pfam" id="PF01299"/>
    </source>
</evidence>
<evidence type="ECO:0000256" key="8">
    <source>
        <dbReference type="ARBA" id="ARBA00023157"/>
    </source>
</evidence>
<dbReference type="PANTHER" id="PTHR11506">
    <property type="entry name" value="LYSOSOME-ASSOCIATED MEMBRANE GLYCOPROTEIN"/>
    <property type="match status" value="1"/>
</dbReference>
<dbReference type="EMBL" id="JAAGNN010000021">
    <property type="protein sequence ID" value="KAF4075062.1"/>
    <property type="molecule type" value="Genomic_DNA"/>
</dbReference>
<protein>
    <recommendedName>
        <fullName evidence="13">Lysosome-associated membrane glycoprotein 1</fullName>
    </recommendedName>
</protein>
<feature type="chain" id="PRO_5029610712" description="Lysosome-associated membrane glycoprotein 1" evidence="17">
    <location>
        <begin position="26"/>
        <end position="414"/>
    </location>
</feature>
<keyword evidence="4 17" id="KW-0732">Signal</keyword>
<dbReference type="Pfam" id="PF01299">
    <property type="entry name" value="Lamp2-like_luminal"/>
    <property type="match status" value="2"/>
</dbReference>
<dbReference type="InterPro" id="IPR002000">
    <property type="entry name" value="Lysosome-assoc_membr_glycop"/>
</dbReference>
<dbReference type="Gene3D" id="2.40.160.110">
    <property type="match status" value="2"/>
</dbReference>
<evidence type="ECO:0000256" key="16">
    <source>
        <dbReference type="SAM" id="Phobius"/>
    </source>
</evidence>
<evidence type="ECO:0000256" key="4">
    <source>
        <dbReference type="ARBA" id="ARBA00022729"/>
    </source>
</evidence>
<evidence type="ECO:0000256" key="11">
    <source>
        <dbReference type="ARBA" id="ARBA00037817"/>
    </source>
</evidence>
<feature type="region of interest" description="Disordered" evidence="15">
    <location>
        <begin position="192"/>
        <end position="214"/>
    </location>
</feature>
<evidence type="ECO:0000256" key="3">
    <source>
        <dbReference type="ARBA" id="ARBA00022692"/>
    </source>
</evidence>
<comment type="caution">
    <text evidence="20">The sequence shown here is derived from an EMBL/GenBank/DDBJ whole genome shotgun (WGS) entry which is preliminary data.</text>
</comment>
<dbReference type="PANTHER" id="PTHR11506:SF27">
    <property type="entry name" value="LYSOSOME-ASSOCIATED MEMBRANE GLYCOPROTEIN 1"/>
    <property type="match status" value="1"/>
</dbReference>
<comment type="similarity">
    <text evidence="14">Belongs to the LAMP family.</text>
</comment>
<evidence type="ECO:0000256" key="14">
    <source>
        <dbReference type="PROSITE-ProRule" id="PRU00740"/>
    </source>
</evidence>
<dbReference type="InterPro" id="IPR048528">
    <property type="entry name" value="Lamp2-like_luminal"/>
</dbReference>
<keyword evidence="9" id="KW-0325">Glycoprotein</keyword>
<feature type="domain" description="Lysosome-associated membrane glycoprotein 2-like luminal" evidence="18">
    <location>
        <begin position="213"/>
        <end position="361"/>
    </location>
</feature>
<comment type="subcellular location">
    <subcellularLocation>
        <location evidence="1">Cell membrane</location>
        <topology evidence="1">Single-pass type I membrane protein</topology>
    </subcellularLocation>
    <subcellularLocation>
        <location evidence="12">Cytolytic granule membrane</location>
        <topology evidence="12">Single-pass type I membrane protein</topology>
    </subcellularLocation>
    <subcellularLocation>
        <location evidence="11">Late endosome membrane</location>
        <topology evidence="11">Single-pass type I membrane protein</topology>
    </subcellularLocation>
    <subcellularLocation>
        <location evidence="14">Lysosome membrane</location>
        <topology evidence="14">Single-pass type I membrane protein</topology>
    </subcellularLocation>
</comment>
<dbReference type="GO" id="GO:0005765">
    <property type="term" value="C:lysosomal membrane"/>
    <property type="evidence" value="ECO:0007669"/>
    <property type="project" value="UniProtKB-SubCell"/>
</dbReference>
<comment type="caution">
    <text evidence="14">Lacks conserved residue(s) required for the propagation of feature annotation.</text>
</comment>
<dbReference type="OrthoDB" id="10037042at2759"/>
<evidence type="ECO:0000256" key="5">
    <source>
        <dbReference type="ARBA" id="ARBA00022753"/>
    </source>
</evidence>
<evidence type="ECO:0000256" key="6">
    <source>
        <dbReference type="ARBA" id="ARBA00022989"/>
    </source>
</evidence>
<dbReference type="GO" id="GO:0031902">
    <property type="term" value="C:late endosome membrane"/>
    <property type="evidence" value="ECO:0007669"/>
    <property type="project" value="TreeGrafter"/>
</dbReference>
<accession>A0A7J5ZWQ5</accession>
<dbReference type="Proteomes" id="UP000593565">
    <property type="component" value="Unassembled WGS sequence"/>
</dbReference>
<feature type="domain" description="Lysosome-associated membrane glycoprotein 2-like transmembrane" evidence="19">
    <location>
        <begin position="381"/>
        <end position="412"/>
    </location>
</feature>
<evidence type="ECO:0000256" key="15">
    <source>
        <dbReference type="SAM" id="MobiDB-lite"/>
    </source>
</evidence>
<feature type="disulfide bond" evidence="14">
    <location>
        <begin position="335"/>
        <end position="372"/>
    </location>
</feature>
<dbReference type="InterPro" id="IPR048524">
    <property type="entry name" value="Lamp2-like_TM"/>
</dbReference>
<evidence type="ECO:0000313" key="20">
    <source>
        <dbReference type="EMBL" id="KAF4075062.1"/>
    </source>
</evidence>
<dbReference type="FunFam" id="2.40.160.110:FF:000001">
    <property type="entry name" value="lysosome-associated membrane glycoprotein 2 isoform X2"/>
    <property type="match status" value="1"/>
</dbReference>